<dbReference type="Pfam" id="PF03466">
    <property type="entry name" value="LysR_substrate"/>
    <property type="match status" value="1"/>
</dbReference>
<dbReference type="PANTHER" id="PTHR30419:SF8">
    <property type="entry name" value="NITROGEN ASSIMILATION TRANSCRIPTIONAL ACTIVATOR-RELATED"/>
    <property type="match status" value="1"/>
</dbReference>
<dbReference type="InterPro" id="IPR005119">
    <property type="entry name" value="LysR_subst-bd"/>
</dbReference>
<evidence type="ECO:0000256" key="2">
    <source>
        <dbReference type="ARBA" id="ARBA00023015"/>
    </source>
</evidence>
<dbReference type="GO" id="GO:0003700">
    <property type="term" value="F:DNA-binding transcription factor activity"/>
    <property type="evidence" value="ECO:0007669"/>
    <property type="project" value="InterPro"/>
</dbReference>
<dbReference type="CDD" id="cd05466">
    <property type="entry name" value="PBP2_LTTR_substrate"/>
    <property type="match status" value="1"/>
</dbReference>
<dbReference type="KEGG" id="lcre:Pla8534_31050"/>
<keyword evidence="3" id="KW-0238">DNA-binding</keyword>
<dbReference type="Proteomes" id="UP000317648">
    <property type="component" value="Chromosome"/>
</dbReference>
<evidence type="ECO:0000259" key="5">
    <source>
        <dbReference type="PROSITE" id="PS50931"/>
    </source>
</evidence>
<dbReference type="PRINTS" id="PR00039">
    <property type="entry name" value="HTHLYSR"/>
</dbReference>
<keyword evidence="7" id="KW-1185">Reference proteome</keyword>
<dbReference type="PANTHER" id="PTHR30419">
    <property type="entry name" value="HTH-TYPE TRANSCRIPTIONAL REGULATOR YBHD"/>
    <property type="match status" value="1"/>
</dbReference>
<dbReference type="GO" id="GO:0003677">
    <property type="term" value="F:DNA binding"/>
    <property type="evidence" value="ECO:0007669"/>
    <property type="project" value="UniProtKB-KW"/>
</dbReference>
<dbReference type="FunFam" id="1.10.10.10:FF:000001">
    <property type="entry name" value="LysR family transcriptional regulator"/>
    <property type="match status" value="1"/>
</dbReference>
<dbReference type="InterPro" id="IPR050950">
    <property type="entry name" value="HTH-type_LysR_regulators"/>
</dbReference>
<proteinExistence type="inferred from homology"/>
<keyword evidence="2" id="KW-0805">Transcription regulation</keyword>
<dbReference type="InterPro" id="IPR036390">
    <property type="entry name" value="WH_DNA-bd_sf"/>
</dbReference>
<keyword evidence="4" id="KW-0804">Transcription</keyword>
<feature type="domain" description="HTH lysR-type" evidence="5">
    <location>
        <begin position="10"/>
        <end position="67"/>
    </location>
</feature>
<dbReference type="SUPFAM" id="SSF53850">
    <property type="entry name" value="Periplasmic binding protein-like II"/>
    <property type="match status" value="1"/>
</dbReference>
<reference evidence="6 7" key="1">
    <citation type="submission" date="2019-02" db="EMBL/GenBank/DDBJ databases">
        <title>Deep-cultivation of Planctomycetes and their phenomic and genomic characterization uncovers novel biology.</title>
        <authorList>
            <person name="Wiegand S."/>
            <person name="Jogler M."/>
            <person name="Boedeker C."/>
            <person name="Pinto D."/>
            <person name="Vollmers J."/>
            <person name="Rivas-Marin E."/>
            <person name="Kohn T."/>
            <person name="Peeters S.H."/>
            <person name="Heuer A."/>
            <person name="Rast P."/>
            <person name="Oberbeckmann S."/>
            <person name="Bunk B."/>
            <person name="Jeske O."/>
            <person name="Meyerdierks A."/>
            <person name="Storesund J.E."/>
            <person name="Kallscheuer N."/>
            <person name="Luecker S."/>
            <person name="Lage O.M."/>
            <person name="Pohl T."/>
            <person name="Merkel B.J."/>
            <person name="Hornburger P."/>
            <person name="Mueller R.-W."/>
            <person name="Bruemmer F."/>
            <person name="Labrenz M."/>
            <person name="Spormann A.M."/>
            <person name="Op den Camp H."/>
            <person name="Overmann J."/>
            <person name="Amann R."/>
            <person name="Jetten M.S.M."/>
            <person name="Mascher T."/>
            <person name="Medema M.H."/>
            <person name="Devos D.P."/>
            <person name="Kaster A.-K."/>
            <person name="Ovreas L."/>
            <person name="Rohde M."/>
            <person name="Galperin M.Y."/>
            <person name="Jogler C."/>
        </authorList>
    </citation>
    <scope>NUCLEOTIDE SEQUENCE [LARGE SCALE GENOMIC DNA]</scope>
    <source>
        <strain evidence="6 7">Pla85_3_4</strain>
    </source>
</reference>
<dbReference type="EMBL" id="CP036433">
    <property type="protein sequence ID" value="QDU95290.1"/>
    <property type="molecule type" value="Genomic_DNA"/>
</dbReference>
<gene>
    <name evidence="6" type="primary">cmpR_2</name>
    <name evidence="6" type="ORF">Pla8534_31050</name>
</gene>
<dbReference type="AlphaFoldDB" id="A0A518DTX2"/>
<evidence type="ECO:0000256" key="1">
    <source>
        <dbReference type="ARBA" id="ARBA00009437"/>
    </source>
</evidence>
<evidence type="ECO:0000256" key="3">
    <source>
        <dbReference type="ARBA" id="ARBA00023125"/>
    </source>
</evidence>
<sequence>MAKRNAYKEMTLAQLRSFCEVCREEGFAPAARNLHLSSPAVWEQIQALERQLGLKLFQRQGSGVKPTLTGQRALELIQPLLHGLDSAQRVLQEEAGLAPQQVRLVSGVRMMQEEAATASVAFRHAYPQVRLSLTHPKEEDLDHAIELGAADLGLTFDPGPAQPPPATVVHELAYEMDYYLATPRDHPLARRTRLTLRDLVSHPLVLSRPEDYSRQRLEAKLYQEQLLDQMQVAAETSTAAVSLACVRAGLGVAVVVANPHGYLADGLFMKSLRHWFGPARFVFVWKRGAYRPQSHLFLAKCIQTAAGVPLAKGD</sequence>
<dbReference type="GO" id="GO:0005829">
    <property type="term" value="C:cytosol"/>
    <property type="evidence" value="ECO:0007669"/>
    <property type="project" value="TreeGrafter"/>
</dbReference>
<organism evidence="6 7">
    <name type="scientific">Lignipirellula cremea</name>
    <dbReference type="NCBI Taxonomy" id="2528010"/>
    <lineage>
        <taxon>Bacteria</taxon>
        <taxon>Pseudomonadati</taxon>
        <taxon>Planctomycetota</taxon>
        <taxon>Planctomycetia</taxon>
        <taxon>Pirellulales</taxon>
        <taxon>Pirellulaceae</taxon>
        <taxon>Lignipirellula</taxon>
    </lineage>
</organism>
<comment type="similarity">
    <text evidence="1">Belongs to the LysR transcriptional regulatory family.</text>
</comment>
<dbReference type="RefSeq" id="WP_197443310.1">
    <property type="nucleotide sequence ID" value="NZ_CP036433.1"/>
</dbReference>
<evidence type="ECO:0000313" key="6">
    <source>
        <dbReference type="EMBL" id="QDU95290.1"/>
    </source>
</evidence>
<dbReference type="InterPro" id="IPR000847">
    <property type="entry name" value="LysR_HTH_N"/>
</dbReference>
<dbReference type="PROSITE" id="PS50931">
    <property type="entry name" value="HTH_LYSR"/>
    <property type="match status" value="1"/>
</dbReference>
<dbReference type="Gene3D" id="1.10.10.10">
    <property type="entry name" value="Winged helix-like DNA-binding domain superfamily/Winged helix DNA-binding domain"/>
    <property type="match status" value="1"/>
</dbReference>
<name>A0A518DTX2_9BACT</name>
<dbReference type="Gene3D" id="3.40.190.290">
    <property type="match status" value="1"/>
</dbReference>
<dbReference type="Pfam" id="PF00126">
    <property type="entry name" value="HTH_1"/>
    <property type="match status" value="1"/>
</dbReference>
<evidence type="ECO:0000256" key="4">
    <source>
        <dbReference type="ARBA" id="ARBA00023163"/>
    </source>
</evidence>
<dbReference type="InterPro" id="IPR036388">
    <property type="entry name" value="WH-like_DNA-bd_sf"/>
</dbReference>
<protein>
    <submittedName>
        <fullName evidence="6">HTH-type transcriptional activator CmpR</fullName>
    </submittedName>
</protein>
<accession>A0A518DTX2</accession>
<evidence type="ECO:0000313" key="7">
    <source>
        <dbReference type="Proteomes" id="UP000317648"/>
    </source>
</evidence>
<dbReference type="SUPFAM" id="SSF46785">
    <property type="entry name" value="Winged helix' DNA-binding domain"/>
    <property type="match status" value="1"/>
</dbReference>